<keyword evidence="2" id="KW-0732">Signal</keyword>
<feature type="compositionally biased region" description="Gly residues" evidence="1">
    <location>
        <begin position="40"/>
        <end position="49"/>
    </location>
</feature>
<dbReference type="OrthoDB" id="47243at2759"/>
<evidence type="ECO:0000256" key="2">
    <source>
        <dbReference type="SAM" id="SignalP"/>
    </source>
</evidence>
<dbReference type="AlphaFoldDB" id="A0A1E7FEC8"/>
<sequence>MKLEVIQLIASISLLSGIVNSFCPSPSSNTRPSTAIFDGDGTGGWGIGGQRTITPEEFAKGDRRYFESYKMSEQSDFMIQIDQDKEDMEKSQLEELLGVAKIAGLKVKDPKGRLNKFDLDVLQGDDDDLDLTV</sequence>
<feature type="signal peptide" evidence="2">
    <location>
        <begin position="1"/>
        <end position="21"/>
    </location>
</feature>
<feature type="region of interest" description="Disordered" evidence="1">
    <location>
        <begin position="25"/>
        <end position="52"/>
    </location>
</feature>
<evidence type="ECO:0000313" key="3">
    <source>
        <dbReference type="EMBL" id="OEU16496.1"/>
    </source>
</evidence>
<gene>
    <name evidence="3" type="ORF">FRACYDRAFT_239087</name>
</gene>
<reference evidence="3 4" key="1">
    <citation type="submission" date="2016-09" db="EMBL/GenBank/DDBJ databases">
        <title>Extensive genetic diversity and differential bi-allelic expression allows diatom success in the polar Southern Ocean.</title>
        <authorList>
            <consortium name="DOE Joint Genome Institute"/>
            <person name="Mock T."/>
            <person name="Otillar R.P."/>
            <person name="Strauss J."/>
            <person name="Dupont C."/>
            <person name="Frickenhaus S."/>
            <person name="Maumus F."/>
            <person name="Mcmullan M."/>
            <person name="Sanges R."/>
            <person name="Schmutz J."/>
            <person name="Toseland A."/>
            <person name="Valas R."/>
            <person name="Veluchamy A."/>
            <person name="Ward B.J."/>
            <person name="Allen A."/>
            <person name="Barry K."/>
            <person name="Falciatore A."/>
            <person name="Ferrante M."/>
            <person name="Fortunato A.E."/>
            <person name="Gloeckner G."/>
            <person name="Gruber A."/>
            <person name="Hipkin R."/>
            <person name="Janech M."/>
            <person name="Kroth P."/>
            <person name="Leese F."/>
            <person name="Lindquist E."/>
            <person name="Lyon B.R."/>
            <person name="Martin J."/>
            <person name="Mayer C."/>
            <person name="Parker M."/>
            <person name="Quesneville H."/>
            <person name="Raymond J."/>
            <person name="Uhlig C."/>
            <person name="Valentin K.U."/>
            <person name="Worden A.Z."/>
            <person name="Armbrust E.V."/>
            <person name="Bowler C."/>
            <person name="Green B."/>
            <person name="Moulton V."/>
            <person name="Van Oosterhout C."/>
            <person name="Grigoriev I."/>
        </authorList>
    </citation>
    <scope>NUCLEOTIDE SEQUENCE [LARGE SCALE GENOMIC DNA]</scope>
    <source>
        <strain evidence="3 4">CCMP1102</strain>
    </source>
</reference>
<dbReference type="EMBL" id="KV784358">
    <property type="protein sequence ID" value="OEU16496.1"/>
    <property type="molecule type" value="Genomic_DNA"/>
</dbReference>
<evidence type="ECO:0000313" key="4">
    <source>
        <dbReference type="Proteomes" id="UP000095751"/>
    </source>
</evidence>
<dbReference type="KEGG" id="fcy:FRACYDRAFT_239087"/>
<name>A0A1E7FEC8_9STRA</name>
<accession>A0A1E7FEC8</accession>
<protein>
    <submittedName>
        <fullName evidence="3">Uncharacterized protein</fullName>
    </submittedName>
</protein>
<proteinExistence type="predicted"/>
<dbReference type="Proteomes" id="UP000095751">
    <property type="component" value="Unassembled WGS sequence"/>
</dbReference>
<dbReference type="InParanoid" id="A0A1E7FEC8"/>
<feature type="chain" id="PRO_5009192987" evidence="2">
    <location>
        <begin position="22"/>
        <end position="133"/>
    </location>
</feature>
<keyword evidence="4" id="KW-1185">Reference proteome</keyword>
<evidence type="ECO:0000256" key="1">
    <source>
        <dbReference type="SAM" id="MobiDB-lite"/>
    </source>
</evidence>
<organism evidence="3 4">
    <name type="scientific">Fragilariopsis cylindrus CCMP1102</name>
    <dbReference type="NCBI Taxonomy" id="635003"/>
    <lineage>
        <taxon>Eukaryota</taxon>
        <taxon>Sar</taxon>
        <taxon>Stramenopiles</taxon>
        <taxon>Ochrophyta</taxon>
        <taxon>Bacillariophyta</taxon>
        <taxon>Bacillariophyceae</taxon>
        <taxon>Bacillariophycidae</taxon>
        <taxon>Bacillariales</taxon>
        <taxon>Bacillariaceae</taxon>
        <taxon>Fragilariopsis</taxon>
    </lineage>
</organism>